<protein>
    <submittedName>
        <fullName evidence="1">Uncharacterized protein</fullName>
    </submittedName>
</protein>
<dbReference type="EMBL" id="SAUN01000001">
    <property type="protein sequence ID" value="RVX41440.1"/>
    <property type="molecule type" value="Genomic_DNA"/>
</dbReference>
<evidence type="ECO:0000313" key="1">
    <source>
        <dbReference type="EMBL" id="RVX41440.1"/>
    </source>
</evidence>
<dbReference type="Proteomes" id="UP000284824">
    <property type="component" value="Unassembled WGS sequence"/>
</dbReference>
<dbReference type="RefSeq" id="WP_277750732.1">
    <property type="nucleotide sequence ID" value="NZ_SAUN01000001.1"/>
</dbReference>
<keyword evidence="2" id="KW-1185">Reference proteome</keyword>
<proteinExistence type="predicted"/>
<comment type="caution">
    <text evidence="1">The sequence shown here is derived from an EMBL/GenBank/DDBJ whole genome shotgun (WGS) entry which is preliminary data.</text>
</comment>
<organism evidence="1 2">
    <name type="scientific">Nonomuraea polychroma</name>
    <dbReference type="NCBI Taxonomy" id="46176"/>
    <lineage>
        <taxon>Bacteria</taxon>
        <taxon>Bacillati</taxon>
        <taxon>Actinomycetota</taxon>
        <taxon>Actinomycetes</taxon>
        <taxon>Streptosporangiales</taxon>
        <taxon>Streptosporangiaceae</taxon>
        <taxon>Nonomuraea</taxon>
    </lineage>
</organism>
<dbReference type="AlphaFoldDB" id="A0A438M6V9"/>
<sequence>MELTNVLALWHRLGLGGGGVQPWQANRQDNAHIFCCRAHL</sequence>
<reference evidence="1 2" key="1">
    <citation type="submission" date="2019-01" db="EMBL/GenBank/DDBJ databases">
        <title>Sequencing the genomes of 1000 actinobacteria strains.</title>
        <authorList>
            <person name="Klenk H.-P."/>
        </authorList>
    </citation>
    <scope>NUCLEOTIDE SEQUENCE [LARGE SCALE GENOMIC DNA]</scope>
    <source>
        <strain evidence="1 2">DSM 43925</strain>
    </source>
</reference>
<accession>A0A438M6V9</accession>
<name>A0A438M6V9_9ACTN</name>
<evidence type="ECO:0000313" key="2">
    <source>
        <dbReference type="Proteomes" id="UP000284824"/>
    </source>
</evidence>
<gene>
    <name evidence="1" type="ORF">EDD27_3972</name>
</gene>